<dbReference type="PANTHER" id="PTHR35201:SF4">
    <property type="entry name" value="BETA-PINACENE SYNTHASE-RELATED"/>
    <property type="match status" value="1"/>
</dbReference>
<protein>
    <recommendedName>
        <fullName evidence="4">Terpene synthase</fullName>
        <ecNumber evidence="4">4.2.3.-</ecNumber>
    </recommendedName>
</protein>
<evidence type="ECO:0000256" key="4">
    <source>
        <dbReference type="RuleBase" id="RU366034"/>
    </source>
</evidence>
<dbReference type="SUPFAM" id="SSF48576">
    <property type="entry name" value="Terpenoid synthases"/>
    <property type="match status" value="1"/>
</dbReference>
<proteinExistence type="inferred from homology"/>
<keyword evidence="6" id="KW-1185">Reference proteome</keyword>
<dbReference type="PANTHER" id="PTHR35201">
    <property type="entry name" value="TERPENE SYNTHASE"/>
    <property type="match status" value="1"/>
</dbReference>
<evidence type="ECO:0000256" key="2">
    <source>
        <dbReference type="ARBA" id="ARBA00006333"/>
    </source>
</evidence>
<keyword evidence="4" id="KW-0456">Lyase</keyword>
<sequence length="357" mass="40242">MSITIPNAAVDELLAKCAGTPITIPFLFDLRPKWQLYSNPHFGQRVEDVMEEWRRKWVTNPAHYTRNKQVGTGYFTSVAYPEAPERELQTLGKLITWIFAWDDLVDFGEFDNKHEARQAFLHETIEFIRKGFSDEPIIDAASVPTSHIMSGSIYEICVAFNREINSGKCVIRLQNGTDEGEILDLDTYLAIRMDSSCVYPTVAVIGYACQIEFPDLFFDNVLVKEYMRQVNIMISIDNDVASAHVEIKCTHVDNMIPILMHQGVGAQEAADHAAQVIYQSYLAIQKLEPQLLELAAKHSIQHDVQTFLSAVQKYCVGLVSWTYTTERYFKYDPSWGSVGMAVVLGQLGKGSPVMGGI</sequence>
<dbReference type="InterPro" id="IPR008949">
    <property type="entry name" value="Isoprenoid_synthase_dom_sf"/>
</dbReference>
<keyword evidence="4" id="KW-0479">Metal-binding</keyword>
<reference evidence="5 6" key="1">
    <citation type="submission" date="2024-01" db="EMBL/GenBank/DDBJ databases">
        <title>Complete genome of Cladobotryum mycophilum ATHUM6906.</title>
        <authorList>
            <person name="Christinaki A.C."/>
            <person name="Myridakis A.I."/>
            <person name="Kouvelis V.N."/>
        </authorList>
    </citation>
    <scope>NUCLEOTIDE SEQUENCE [LARGE SCALE GENOMIC DNA]</scope>
    <source>
        <strain evidence="5 6">ATHUM6906</strain>
    </source>
</reference>
<evidence type="ECO:0000256" key="3">
    <source>
        <dbReference type="ARBA" id="ARBA00022842"/>
    </source>
</evidence>
<dbReference type="EMBL" id="JAVFKD010000016">
    <property type="protein sequence ID" value="KAK5988414.1"/>
    <property type="molecule type" value="Genomic_DNA"/>
</dbReference>
<gene>
    <name evidence="5" type="ORF">PT974_12568</name>
</gene>
<dbReference type="Pfam" id="PF19086">
    <property type="entry name" value="Terpene_syn_C_2"/>
    <property type="match status" value="1"/>
</dbReference>
<dbReference type="Gene3D" id="1.10.600.10">
    <property type="entry name" value="Farnesyl Diphosphate Synthase"/>
    <property type="match status" value="1"/>
</dbReference>
<dbReference type="SFLD" id="SFLDS00005">
    <property type="entry name" value="Isoprenoid_Synthase_Type_I"/>
    <property type="match status" value="1"/>
</dbReference>
<dbReference type="InterPro" id="IPR034686">
    <property type="entry name" value="Terpene_cyclase-like_2"/>
</dbReference>
<comment type="cofactor">
    <cofactor evidence="1 4">
        <name>Mg(2+)</name>
        <dbReference type="ChEBI" id="CHEBI:18420"/>
    </cofactor>
</comment>
<comment type="similarity">
    <text evidence="2 4">Belongs to the terpene synthase family.</text>
</comment>
<dbReference type="Proteomes" id="UP001338125">
    <property type="component" value="Unassembled WGS sequence"/>
</dbReference>
<keyword evidence="3 4" id="KW-0460">Magnesium</keyword>
<name>A0ABR0S8V8_9HYPO</name>
<evidence type="ECO:0000256" key="1">
    <source>
        <dbReference type="ARBA" id="ARBA00001946"/>
    </source>
</evidence>
<comment type="caution">
    <text evidence="5">The sequence shown here is derived from an EMBL/GenBank/DDBJ whole genome shotgun (WGS) entry which is preliminary data.</text>
</comment>
<evidence type="ECO:0000313" key="5">
    <source>
        <dbReference type="EMBL" id="KAK5988414.1"/>
    </source>
</evidence>
<dbReference type="SFLD" id="SFLDG01020">
    <property type="entry name" value="Terpene_Cyclase_Like_2"/>
    <property type="match status" value="1"/>
</dbReference>
<evidence type="ECO:0000313" key="6">
    <source>
        <dbReference type="Proteomes" id="UP001338125"/>
    </source>
</evidence>
<organism evidence="5 6">
    <name type="scientific">Cladobotryum mycophilum</name>
    <dbReference type="NCBI Taxonomy" id="491253"/>
    <lineage>
        <taxon>Eukaryota</taxon>
        <taxon>Fungi</taxon>
        <taxon>Dikarya</taxon>
        <taxon>Ascomycota</taxon>
        <taxon>Pezizomycotina</taxon>
        <taxon>Sordariomycetes</taxon>
        <taxon>Hypocreomycetidae</taxon>
        <taxon>Hypocreales</taxon>
        <taxon>Hypocreaceae</taxon>
        <taxon>Cladobotryum</taxon>
    </lineage>
</organism>
<accession>A0ABR0S8V8</accession>
<dbReference type="EC" id="4.2.3.-" evidence="4"/>